<dbReference type="InterPro" id="IPR011333">
    <property type="entry name" value="SKP1/BTB/POZ_sf"/>
</dbReference>
<feature type="domain" description="BTB" evidence="1">
    <location>
        <begin position="23"/>
        <end position="96"/>
    </location>
</feature>
<dbReference type="PANTHER" id="PTHR24410">
    <property type="entry name" value="HL07962P-RELATED"/>
    <property type="match status" value="1"/>
</dbReference>
<accession>A0A2P4PZW8</accession>
<evidence type="ECO:0000259" key="1">
    <source>
        <dbReference type="PROSITE" id="PS50097"/>
    </source>
</evidence>
<dbReference type="Pfam" id="PF00651">
    <property type="entry name" value="BTB"/>
    <property type="match status" value="1"/>
</dbReference>
<gene>
    <name evidence="2" type="ORF">GLOIN_2v1478866</name>
</gene>
<dbReference type="InterPro" id="IPR000210">
    <property type="entry name" value="BTB/POZ_dom"/>
</dbReference>
<keyword evidence="3" id="KW-1185">Reference proteome</keyword>
<dbReference type="AlphaFoldDB" id="A0A2P4PZW8"/>
<dbReference type="PROSITE" id="PS50097">
    <property type="entry name" value="BTB"/>
    <property type="match status" value="1"/>
</dbReference>
<organism evidence="2 3">
    <name type="scientific">Rhizophagus irregularis (strain DAOM 181602 / DAOM 197198 / MUCL 43194)</name>
    <name type="common">Arbuscular mycorrhizal fungus</name>
    <name type="synonym">Glomus intraradices</name>
    <dbReference type="NCBI Taxonomy" id="747089"/>
    <lineage>
        <taxon>Eukaryota</taxon>
        <taxon>Fungi</taxon>
        <taxon>Fungi incertae sedis</taxon>
        <taxon>Mucoromycota</taxon>
        <taxon>Glomeromycotina</taxon>
        <taxon>Glomeromycetes</taxon>
        <taxon>Glomerales</taxon>
        <taxon>Glomeraceae</taxon>
        <taxon>Rhizophagus</taxon>
    </lineage>
</organism>
<dbReference type="SMART" id="SM00225">
    <property type="entry name" value="BTB"/>
    <property type="match status" value="1"/>
</dbReference>
<name>A0A2P4PZW8_RHIID</name>
<reference evidence="2 3" key="1">
    <citation type="journal article" date="2013" name="Proc. Natl. Acad. Sci. U.S.A.">
        <title>Genome of an arbuscular mycorrhizal fungus provides insight into the oldest plant symbiosis.</title>
        <authorList>
            <person name="Tisserant E."/>
            <person name="Malbreil M."/>
            <person name="Kuo A."/>
            <person name="Kohler A."/>
            <person name="Symeonidi A."/>
            <person name="Balestrini R."/>
            <person name="Charron P."/>
            <person name="Duensing N."/>
            <person name="Frei Dit Frey N."/>
            <person name="Gianinazzi-Pearson V."/>
            <person name="Gilbert L.B."/>
            <person name="Handa Y."/>
            <person name="Herr J.R."/>
            <person name="Hijri M."/>
            <person name="Koul R."/>
            <person name="Kawaguchi M."/>
            <person name="Krajinski F."/>
            <person name="Lammers P.J."/>
            <person name="Masclaux F.G."/>
            <person name="Murat C."/>
            <person name="Morin E."/>
            <person name="Ndikumana S."/>
            <person name="Pagni M."/>
            <person name="Petitpierre D."/>
            <person name="Requena N."/>
            <person name="Rosikiewicz P."/>
            <person name="Riley R."/>
            <person name="Saito K."/>
            <person name="San Clemente H."/>
            <person name="Shapiro H."/>
            <person name="van Tuinen D."/>
            <person name="Becard G."/>
            <person name="Bonfante P."/>
            <person name="Paszkowski U."/>
            <person name="Shachar-Hill Y.Y."/>
            <person name="Tuskan G.A."/>
            <person name="Young P.W."/>
            <person name="Sanders I.R."/>
            <person name="Henrissat B."/>
            <person name="Rensing S.A."/>
            <person name="Grigoriev I.V."/>
            <person name="Corradi N."/>
            <person name="Roux C."/>
            <person name="Martin F."/>
        </authorList>
    </citation>
    <scope>NUCLEOTIDE SEQUENCE [LARGE SCALE GENOMIC DNA]</scope>
    <source>
        <strain evidence="2 3">DAOM 197198</strain>
    </source>
</reference>
<dbReference type="Pfam" id="PF07707">
    <property type="entry name" value="BACK"/>
    <property type="match status" value="1"/>
</dbReference>
<dbReference type="Gene3D" id="3.30.710.10">
    <property type="entry name" value="Potassium Channel Kv1.1, Chain A"/>
    <property type="match status" value="1"/>
</dbReference>
<dbReference type="InterPro" id="IPR051481">
    <property type="entry name" value="BTB-POZ/Galectin-3-binding"/>
</dbReference>
<dbReference type="EMBL" id="AUPC02000114">
    <property type="protein sequence ID" value="POG70955.1"/>
    <property type="molecule type" value="Genomic_DNA"/>
</dbReference>
<sequence>MSSKFLAELSNDYEKLFKTEIGYDVIIYAGEEQYVKEIHAHSNILCIRSQYFRSAFFNEWAEKKDGKFIFRKPNISPQLFNIILRFIYCGSIELKNLQGSDVLKLLIAVDELNIHSLVSHIQEFLIEHQTEFLYQNPTEILETVYQHETFTDLWNFCLEKICEEPEVLFNSDKFINLKAPLLELLLKRDDLNMDEIEIWENLLKWCFTQQNMKNKP</sequence>
<evidence type="ECO:0000313" key="3">
    <source>
        <dbReference type="Proteomes" id="UP000018888"/>
    </source>
</evidence>
<dbReference type="Proteomes" id="UP000018888">
    <property type="component" value="Unassembled WGS sequence"/>
</dbReference>
<dbReference type="Gene3D" id="1.25.40.420">
    <property type="match status" value="1"/>
</dbReference>
<dbReference type="InterPro" id="IPR011705">
    <property type="entry name" value="BACK"/>
</dbReference>
<proteinExistence type="predicted"/>
<comment type="caution">
    <text evidence="2">The sequence shown here is derived from an EMBL/GenBank/DDBJ whole genome shotgun (WGS) entry which is preliminary data.</text>
</comment>
<dbReference type="SUPFAM" id="SSF54695">
    <property type="entry name" value="POZ domain"/>
    <property type="match status" value="1"/>
</dbReference>
<reference evidence="2 3" key="2">
    <citation type="journal article" date="2018" name="New Phytol.">
        <title>High intraspecific genome diversity in the model arbuscular mycorrhizal symbiont Rhizophagus irregularis.</title>
        <authorList>
            <person name="Chen E.C.H."/>
            <person name="Morin E."/>
            <person name="Beaudet D."/>
            <person name="Noel J."/>
            <person name="Yildirir G."/>
            <person name="Ndikumana S."/>
            <person name="Charron P."/>
            <person name="St-Onge C."/>
            <person name="Giorgi J."/>
            <person name="Kruger M."/>
            <person name="Marton T."/>
            <person name="Ropars J."/>
            <person name="Grigoriev I.V."/>
            <person name="Hainaut M."/>
            <person name="Henrissat B."/>
            <person name="Roux C."/>
            <person name="Martin F."/>
            <person name="Corradi N."/>
        </authorList>
    </citation>
    <scope>NUCLEOTIDE SEQUENCE [LARGE SCALE GENOMIC DNA]</scope>
    <source>
        <strain evidence="2 3">DAOM 197198</strain>
    </source>
</reference>
<evidence type="ECO:0000313" key="2">
    <source>
        <dbReference type="EMBL" id="POG70955.1"/>
    </source>
</evidence>
<dbReference type="PANTHER" id="PTHR24410:SF23">
    <property type="entry name" value="BTB DOMAIN-CONTAINING PROTEIN-RELATED"/>
    <property type="match status" value="1"/>
</dbReference>
<dbReference type="CDD" id="cd18186">
    <property type="entry name" value="BTB_POZ_ZBTB_KLHL-like"/>
    <property type="match status" value="1"/>
</dbReference>
<protein>
    <submittedName>
        <fullName evidence="2">BTB/POZ protein</fullName>
    </submittedName>
</protein>